<dbReference type="Proteomes" id="UP000264365">
    <property type="component" value="Segment"/>
</dbReference>
<keyword evidence="2" id="KW-1185">Reference proteome</keyword>
<organism evidence="1 2">
    <name type="scientific">Mycobacterium phage Collard</name>
    <dbReference type="NCBI Taxonomy" id="2301704"/>
    <lineage>
        <taxon>Viruses</taxon>
        <taxon>Duplodnaviria</taxon>
        <taxon>Heunggongvirae</taxon>
        <taxon>Uroviricota</taxon>
        <taxon>Caudoviricetes</taxon>
        <taxon>Weiservirinae</taxon>
        <taxon>Kratiovirus</taxon>
        <taxon>Kratiovirus collard</taxon>
    </lineage>
</organism>
<dbReference type="InterPro" id="IPR001387">
    <property type="entry name" value="Cro/C1-type_HTH"/>
</dbReference>
<dbReference type="GeneID" id="60322073"/>
<dbReference type="CDD" id="cd00093">
    <property type="entry name" value="HTH_XRE"/>
    <property type="match status" value="1"/>
</dbReference>
<dbReference type="RefSeq" id="YP_009950660.1">
    <property type="nucleotide sequence ID" value="NC_051593.1"/>
</dbReference>
<accession>A0A385DX31</accession>
<proteinExistence type="predicted"/>
<evidence type="ECO:0000313" key="1">
    <source>
        <dbReference type="EMBL" id="AXQ63277.1"/>
    </source>
</evidence>
<gene>
    <name evidence="1" type="primary">42</name>
    <name evidence="1" type="ORF">SEA_COLLARD_42</name>
</gene>
<name>A0A385DX31_9CAUD</name>
<protein>
    <submittedName>
        <fullName evidence="1">Uncharacterized protein</fullName>
    </submittedName>
</protein>
<dbReference type="EMBL" id="MH651171">
    <property type="protein sequence ID" value="AXQ63277.1"/>
    <property type="molecule type" value="Genomic_DNA"/>
</dbReference>
<dbReference type="KEGG" id="vg:60322073"/>
<reference evidence="1 2" key="1">
    <citation type="submission" date="2018-07" db="EMBL/GenBank/DDBJ databases">
        <authorList>
            <person name="Butch N.M."/>
            <person name="Gantz K.M."/>
            <person name="Lawall C.L."/>
            <person name="Nguyen T.P."/>
            <person name="Will N.J."/>
            <person name="Reilly J.C."/>
            <person name="Williams K.C."/>
            <person name="Merlino C.O."/>
            <person name="McCann M.P."/>
            <person name="Lee-Soety J.Y."/>
            <person name="Garlena R.A."/>
            <person name="Russell D.A."/>
            <person name="Pope W.H."/>
            <person name="Jacobs-Se D."/>
            <person name="Hatfull G.F."/>
        </authorList>
    </citation>
    <scope>NUCLEOTIDE SEQUENCE [LARGE SCALE GENOMIC DNA]</scope>
</reference>
<sequence>MSAFPVIWCTVLHVTATNTLTSPSSDTRNTSYVVPVFELKWNADAVADLCFRNGIRSRNQLAQRINVPRSTVYETFSKDWEGTATVQVLAQMAGVFGVPLGILVREPGRGRRAAATPRVNRHVTKRAG</sequence>
<evidence type="ECO:0000313" key="2">
    <source>
        <dbReference type="Proteomes" id="UP000264365"/>
    </source>
</evidence>